<comment type="caution">
    <text evidence="7">The sequence shown here is derived from an EMBL/GenBank/DDBJ whole genome shotgun (WGS) entry which is preliminary data.</text>
</comment>
<evidence type="ECO:0000256" key="4">
    <source>
        <dbReference type="ARBA" id="ARBA00023125"/>
    </source>
</evidence>
<evidence type="ECO:0000256" key="1">
    <source>
        <dbReference type="ARBA" id="ARBA00005384"/>
    </source>
</evidence>
<dbReference type="InterPro" id="IPR015422">
    <property type="entry name" value="PyrdxlP-dep_Trfase_small"/>
</dbReference>
<dbReference type="PANTHER" id="PTHR46577">
    <property type="entry name" value="HTH-TYPE TRANSCRIPTIONAL REGULATORY PROTEIN GABR"/>
    <property type="match status" value="1"/>
</dbReference>
<keyword evidence="4" id="KW-0238">DNA-binding</keyword>
<evidence type="ECO:0000313" key="8">
    <source>
        <dbReference type="Proteomes" id="UP001553843"/>
    </source>
</evidence>
<dbReference type="Pfam" id="PF00392">
    <property type="entry name" value="GntR"/>
    <property type="match status" value="1"/>
</dbReference>
<dbReference type="CDD" id="cd00609">
    <property type="entry name" value="AAT_like"/>
    <property type="match status" value="1"/>
</dbReference>
<evidence type="ECO:0000256" key="5">
    <source>
        <dbReference type="ARBA" id="ARBA00023163"/>
    </source>
</evidence>
<accession>A0ABV3LVF6</accession>
<dbReference type="InterPro" id="IPR015424">
    <property type="entry name" value="PyrdxlP-dep_Trfase"/>
</dbReference>
<keyword evidence="3" id="KW-0805">Transcription regulation</keyword>
<sequence>MAQWTSAMGSTQLARLLASQQARPTGAGARRPPAYRALADGIRLLMLEGRVPVAARLPAERELAVALAVSRTTVAAAYEALRTEGFLESRRGAGSWTAVPAGNPLPARGLEPLPPEALGSMIDLGCAALPAPEPWLTRSVQGALEALPPYAHTHGDYPAGLPALREMLAERYTARGIPTMPEQIMVTTGAMGAIDAICHLFAGRGERIAVESPSYANILQLMREAGARLVPVAMAEGLAGWDMDRWRQVLRDAAPRLAYVVADFHNPTGALAGEDQRRQLVDAARSAGTVLVVDETMSELSLEPDLAMPRPVCGFDPAGSTVITVGSASKAFWAGMRIGWVRAAPDVIRSLVAARAYADLGTPVLEQLAVNWLLNTGGWEAAVDVRRQQARENRDALVAAVRRELPGWEFEVPRGGLTLWVRTGGLSGSRLAEVGERVGVRVPSGPRFGVDGAFEGYVRLPFTVSGAVAEEAAVRLAAAARLVDTGAGAGAEVAHPFVA</sequence>
<evidence type="ECO:0000259" key="6">
    <source>
        <dbReference type="PROSITE" id="PS50949"/>
    </source>
</evidence>
<keyword evidence="2" id="KW-0663">Pyridoxal phosphate</keyword>
<gene>
    <name evidence="7" type="ORF">AB0887_15985</name>
</gene>
<comment type="similarity">
    <text evidence="1">In the C-terminal section; belongs to the class-I pyridoxal-phosphate-dependent aminotransferase family.</text>
</comment>
<dbReference type="InterPro" id="IPR015421">
    <property type="entry name" value="PyrdxlP-dep_Trfase_major"/>
</dbReference>
<dbReference type="Gene3D" id="3.40.640.10">
    <property type="entry name" value="Type I PLP-dependent aspartate aminotransferase-like (Major domain)"/>
    <property type="match status" value="1"/>
</dbReference>
<dbReference type="InterPro" id="IPR036390">
    <property type="entry name" value="WH_DNA-bd_sf"/>
</dbReference>
<dbReference type="InterPro" id="IPR000524">
    <property type="entry name" value="Tscrpt_reg_HTH_GntR"/>
</dbReference>
<dbReference type="InterPro" id="IPR051446">
    <property type="entry name" value="HTH_trans_reg/aminotransferase"/>
</dbReference>
<keyword evidence="7" id="KW-0808">Transferase</keyword>
<evidence type="ECO:0000256" key="3">
    <source>
        <dbReference type="ARBA" id="ARBA00023015"/>
    </source>
</evidence>
<dbReference type="PROSITE" id="PS50949">
    <property type="entry name" value="HTH_GNTR"/>
    <property type="match status" value="1"/>
</dbReference>
<dbReference type="InterPro" id="IPR004839">
    <property type="entry name" value="Aminotransferase_I/II_large"/>
</dbReference>
<keyword evidence="5" id="KW-0804">Transcription</keyword>
<dbReference type="SUPFAM" id="SSF46785">
    <property type="entry name" value="Winged helix' DNA-binding domain"/>
    <property type="match status" value="1"/>
</dbReference>
<dbReference type="Gene3D" id="3.90.1150.10">
    <property type="entry name" value="Aspartate Aminotransferase, domain 1"/>
    <property type="match status" value="1"/>
</dbReference>
<organism evidence="7 8">
    <name type="scientific">Streptomyces huasconensis</name>
    <dbReference type="NCBI Taxonomy" id="1854574"/>
    <lineage>
        <taxon>Bacteria</taxon>
        <taxon>Bacillati</taxon>
        <taxon>Actinomycetota</taxon>
        <taxon>Actinomycetes</taxon>
        <taxon>Kitasatosporales</taxon>
        <taxon>Streptomycetaceae</taxon>
        <taxon>Streptomyces</taxon>
    </lineage>
</organism>
<evidence type="ECO:0000256" key="2">
    <source>
        <dbReference type="ARBA" id="ARBA00022898"/>
    </source>
</evidence>
<proteinExistence type="inferred from homology"/>
<dbReference type="InterPro" id="IPR036388">
    <property type="entry name" value="WH-like_DNA-bd_sf"/>
</dbReference>
<reference evidence="7 8" key="1">
    <citation type="submission" date="2024-06" db="EMBL/GenBank/DDBJ databases">
        <title>The Natural Products Discovery Center: Release of the First 8490 Sequenced Strains for Exploring Actinobacteria Biosynthetic Diversity.</title>
        <authorList>
            <person name="Kalkreuter E."/>
            <person name="Kautsar S.A."/>
            <person name="Yang D."/>
            <person name="Bader C.D."/>
            <person name="Teijaro C.N."/>
            <person name="Fluegel L."/>
            <person name="Davis C.M."/>
            <person name="Simpson J.R."/>
            <person name="Lauterbach L."/>
            <person name="Steele A.D."/>
            <person name="Gui C."/>
            <person name="Meng S."/>
            <person name="Li G."/>
            <person name="Viehrig K."/>
            <person name="Ye F."/>
            <person name="Su P."/>
            <person name="Kiefer A.F."/>
            <person name="Nichols A."/>
            <person name="Cepeda A.J."/>
            <person name="Yan W."/>
            <person name="Fan B."/>
            <person name="Jiang Y."/>
            <person name="Adhikari A."/>
            <person name="Zheng C.-J."/>
            <person name="Schuster L."/>
            <person name="Cowan T.M."/>
            <person name="Smanski M.J."/>
            <person name="Chevrette M.G."/>
            <person name="De Carvalho L.P.S."/>
            <person name="Shen B."/>
        </authorList>
    </citation>
    <scope>NUCLEOTIDE SEQUENCE [LARGE SCALE GENOMIC DNA]</scope>
    <source>
        <strain evidence="7 8">NPDC047833</strain>
    </source>
</reference>
<dbReference type="Proteomes" id="UP001553843">
    <property type="component" value="Unassembled WGS sequence"/>
</dbReference>
<feature type="domain" description="HTH gntR-type" evidence="6">
    <location>
        <begin position="32"/>
        <end position="100"/>
    </location>
</feature>
<dbReference type="PANTHER" id="PTHR46577:SF1">
    <property type="entry name" value="HTH-TYPE TRANSCRIPTIONAL REGULATORY PROTEIN GABR"/>
    <property type="match status" value="1"/>
</dbReference>
<dbReference type="GO" id="GO:0008483">
    <property type="term" value="F:transaminase activity"/>
    <property type="evidence" value="ECO:0007669"/>
    <property type="project" value="UniProtKB-KW"/>
</dbReference>
<dbReference type="CDD" id="cd07377">
    <property type="entry name" value="WHTH_GntR"/>
    <property type="match status" value="1"/>
</dbReference>
<keyword evidence="8" id="KW-1185">Reference proteome</keyword>
<protein>
    <submittedName>
        <fullName evidence="7">PLP-dependent aminotransferase family protein</fullName>
    </submittedName>
</protein>
<name>A0ABV3LVF6_9ACTN</name>
<evidence type="ECO:0000313" key="7">
    <source>
        <dbReference type="EMBL" id="MEW2363436.1"/>
    </source>
</evidence>
<dbReference type="Pfam" id="PF00155">
    <property type="entry name" value="Aminotran_1_2"/>
    <property type="match status" value="1"/>
</dbReference>
<dbReference type="SUPFAM" id="SSF53383">
    <property type="entry name" value="PLP-dependent transferases"/>
    <property type="match status" value="1"/>
</dbReference>
<dbReference type="RefSeq" id="WP_359778750.1">
    <property type="nucleotide sequence ID" value="NZ_JBEYRR010000005.1"/>
</dbReference>
<dbReference type="Gene3D" id="1.10.10.10">
    <property type="entry name" value="Winged helix-like DNA-binding domain superfamily/Winged helix DNA-binding domain"/>
    <property type="match status" value="1"/>
</dbReference>
<dbReference type="PRINTS" id="PR00035">
    <property type="entry name" value="HTHGNTR"/>
</dbReference>
<keyword evidence="7" id="KW-0032">Aminotransferase</keyword>
<dbReference type="EMBL" id="JBEYRS010000005">
    <property type="protein sequence ID" value="MEW2363436.1"/>
    <property type="molecule type" value="Genomic_DNA"/>
</dbReference>
<dbReference type="SMART" id="SM00345">
    <property type="entry name" value="HTH_GNTR"/>
    <property type="match status" value="1"/>
</dbReference>